<gene>
    <name evidence="4" type="ORF">B0A55_05417</name>
</gene>
<reference evidence="4 5" key="1">
    <citation type="submission" date="2017-03" db="EMBL/GenBank/DDBJ databases">
        <title>Genomes of endolithic fungi from Antarctica.</title>
        <authorList>
            <person name="Coleine C."/>
            <person name="Masonjones S."/>
            <person name="Stajich J.E."/>
        </authorList>
    </citation>
    <scope>NUCLEOTIDE SEQUENCE [LARGE SCALE GENOMIC DNA]</scope>
    <source>
        <strain evidence="4 5">CCFEE 5184</strain>
    </source>
</reference>
<feature type="transmembrane region" description="Helical" evidence="2">
    <location>
        <begin position="17"/>
        <end position="38"/>
    </location>
</feature>
<keyword evidence="2" id="KW-1133">Transmembrane helix</keyword>
<keyword evidence="2" id="KW-0472">Membrane</keyword>
<dbReference type="SMART" id="SM00220">
    <property type="entry name" value="S_TKc"/>
    <property type="match status" value="1"/>
</dbReference>
<dbReference type="GO" id="GO:0006974">
    <property type="term" value="P:DNA damage response"/>
    <property type="evidence" value="ECO:0007669"/>
    <property type="project" value="TreeGrafter"/>
</dbReference>
<dbReference type="InterPro" id="IPR000719">
    <property type="entry name" value="Prot_kinase_dom"/>
</dbReference>
<evidence type="ECO:0000256" key="2">
    <source>
        <dbReference type="SAM" id="Phobius"/>
    </source>
</evidence>
<feature type="compositionally biased region" description="Basic and acidic residues" evidence="1">
    <location>
        <begin position="398"/>
        <end position="409"/>
    </location>
</feature>
<keyword evidence="5" id="KW-1185">Reference proteome</keyword>
<feature type="compositionally biased region" description="Low complexity" evidence="1">
    <location>
        <begin position="53"/>
        <end position="66"/>
    </location>
</feature>
<dbReference type="EMBL" id="NAJQ01000231">
    <property type="protein sequence ID" value="TKA74292.1"/>
    <property type="molecule type" value="Genomic_DNA"/>
</dbReference>
<dbReference type="InterPro" id="IPR011009">
    <property type="entry name" value="Kinase-like_dom_sf"/>
</dbReference>
<name>A0A4U0XC32_9PEZI</name>
<dbReference type="PANTHER" id="PTHR24361">
    <property type="entry name" value="MITOGEN-ACTIVATED KINASE KINASE KINASE"/>
    <property type="match status" value="1"/>
</dbReference>
<evidence type="ECO:0000313" key="5">
    <source>
        <dbReference type="Proteomes" id="UP000309340"/>
    </source>
</evidence>
<evidence type="ECO:0000313" key="4">
    <source>
        <dbReference type="EMBL" id="TKA74292.1"/>
    </source>
</evidence>
<dbReference type="GO" id="GO:0005524">
    <property type="term" value="F:ATP binding"/>
    <property type="evidence" value="ECO:0007669"/>
    <property type="project" value="InterPro"/>
</dbReference>
<feature type="region of interest" description="Disordered" evidence="1">
    <location>
        <begin position="353"/>
        <end position="417"/>
    </location>
</feature>
<evidence type="ECO:0000259" key="3">
    <source>
        <dbReference type="PROSITE" id="PS50011"/>
    </source>
</evidence>
<dbReference type="OrthoDB" id="310217at2759"/>
<feature type="domain" description="Protein kinase" evidence="3">
    <location>
        <begin position="125"/>
        <end position="417"/>
    </location>
</feature>
<proteinExistence type="predicted"/>
<dbReference type="GO" id="GO:0004674">
    <property type="term" value="F:protein serine/threonine kinase activity"/>
    <property type="evidence" value="ECO:0007669"/>
    <property type="project" value="TreeGrafter"/>
</dbReference>
<dbReference type="AlphaFoldDB" id="A0A4U0XC32"/>
<dbReference type="GO" id="GO:0005737">
    <property type="term" value="C:cytoplasm"/>
    <property type="evidence" value="ECO:0007669"/>
    <property type="project" value="TreeGrafter"/>
</dbReference>
<accession>A0A4U0XC32</accession>
<keyword evidence="2" id="KW-0812">Transmembrane</keyword>
<dbReference type="Proteomes" id="UP000309340">
    <property type="component" value="Unassembled WGS sequence"/>
</dbReference>
<protein>
    <recommendedName>
        <fullName evidence="3">Protein kinase domain-containing protein</fullName>
    </recommendedName>
</protein>
<feature type="region of interest" description="Disordered" evidence="1">
    <location>
        <begin position="49"/>
        <end position="104"/>
    </location>
</feature>
<dbReference type="PROSITE" id="PS50011">
    <property type="entry name" value="PROTEIN_KINASE_DOM"/>
    <property type="match status" value="1"/>
</dbReference>
<sequence length="417" mass="45896">MIETLPQTTAVSMLSDILIFGLVVAVLFLTLTFGHMLCHYIPRRSWNRDNEVRSQPPSASAQRSASWFWPGSDQRSRDNGDVETGDSHNFNTSEDQAGPLTDFHGAWPGATPSQFASIDEASPGFDTLYTFGKSGEGEVSVVKQNSTGKLLVIKTVRMKKRQTATGYKTPAEAEMLTLHLSGKHPNIIVCHEFEIEERPQSPWLCHMLLEYCSGGDLADFCAHWHMLRDLQGQATRDQQCMTSASDIYTFGATLHDLVFLDGFDNKRQSYTPDDLATAFANGPYTQSPWLLEILNRTLAEDPKARMTTSELVRVAAGIKDAMVSLVEAGVRMPPNSWPPTLFADKSSAAASAESPEYISSRGNASGRSRIPGSPESFPLCRCPNHKPFSLRRPGPDCVKSESGRQRSMSENEIGGEA</sequence>
<comment type="caution">
    <text evidence="4">The sequence shown here is derived from an EMBL/GenBank/DDBJ whole genome shotgun (WGS) entry which is preliminary data.</text>
</comment>
<dbReference type="Gene3D" id="3.30.200.20">
    <property type="entry name" value="Phosphorylase Kinase, domain 1"/>
    <property type="match status" value="1"/>
</dbReference>
<dbReference type="Gene3D" id="1.10.510.10">
    <property type="entry name" value="Transferase(Phosphotransferase) domain 1"/>
    <property type="match status" value="1"/>
</dbReference>
<organism evidence="4 5">
    <name type="scientific">Friedmanniomyces simplex</name>
    <dbReference type="NCBI Taxonomy" id="329884"/>
    <lineage>
        <taxon>Eukaryota</taxon>
        <taxon>Fungi</taxon>
        <taxon>Dikarya</taxon>
        <taxon>Ascomycota</taxon>
        <taxon>Pezizomycotina</taxon>
        <taxon>Dothideomycetes</taxon>
        <taxon>Dothideomycetidae</taxon>
        <taxon>Mycosphaerellales</taxon>
        <taxon>Teratosphaeriaceae</taxon>
        <taxon>Friedmanniomyces</taxon>
    </lineage>
</organism>
<evidence type="ECO:0000256" key="1">
    <source>
        <dbReference type="SAM" id="MobiDB-lite"/>
    </source>
</evidence>
<dbReference type="SUPFAM" id="SSF56112">
    <property type="entry name" value="Protein kinase-like (PK-like)"/>
    <property type="match status" value="1"/>
</dbReference>
<dbReference type="InterPro" id="IPR053235">
    <property type="entry name" value="Ser_Thr_kinase"/>
</dbReference>
<dbReference type="PANTHER" id="PTHR24361:SF836">
    <property type="entry name" value="NIMA-RELATED KINASE 12"/>
    <property type="match status" value="1"/>
</dbReference>
<dbReference type="STRING" id="329884.A0A4U0XC32"/>